<evidence type="ECO:0000313" key="10">
    <source>
        <dbReference type="Proteomes" id="UP001594351"/>
    </source>
</evidence>
<evidence type="ECO:0000256" key="3">
    <source>
        <dbReference type="ARBA" id="ARBA00022553"/>
    </source>
</evidence>
<dbReference type="InterPro" id="IPR003661">
    <property type="entry name" value="HisK_dim/P_dom"/>
</dbReference>
<dbReference type="SUPFAM" id="SSF52172">
    <property type="entry name" value="CheY-like"/>
    <property type="match status" value="1"/>
</dbReference>
<proteinExistence type="predicted"/>
<dbReference type="InterPro" id="IPR011006">
    <property type="entry name" value="CheY-like_superfamily"/>
</dbReference>
<reference evidence="9 10" key="1">
    <citation type="submission" date="2024-09" db="EMBL/GenBank/DDBJ databases">
        <title>Laminarin stimulates single cell rates of sulfate reduction while oxygen inhibits transcriptomic activity in coastal marine sediment.</title>
        <authorList>
            <person name="Lindsay M."/>
            <person name="Orcutt B."/>
            <person name="Emerson D."/>
            <person name="Stepanauskas R."/>
            <person name="D'Angelo T."/>
        </authorList>
    </citation>
    <scope>NUCLEOTIDE SEQUENCE [LARGE SCALE GENOMIC DNA]</scope>
    <source>
        <strain evidence="9">SAG AM-311-K15</strain>
    </source>
</reference>
<dbReference type="PROSITE" id="PS50125">
    <property type="entry name" value="GUANYLATE_CYCLASE_2"/>
    <property type="match status" value="1"/>
</dbReference>
<dbReference type="Proteomes" id="UP001594351">
    <property type="component" value="Unassembled WGS sequence"/>
</dbReference>
<dbReference type="SUPFAM" id="SSF47384">
    <property type="entry name" value="Homodimeric domain of signal transducing histidine kinase"/>
    <property type="match status" value="1"/>
</dbReference>
<dbReference type="Pfam" id="PF00072">
    <property type="entry name" value="Response_reg"/>
    <property type="match status" value="1"/>
</dbReference>
<organism evidence="9 10">
    <name type="scientific">candidate division CSSED10-310 bacterium</name>
    <dbReference type="NCBI Taxonomy" id="2855610"/>
    <lineage>
        <taxon>Bacteria</taxon>
        <taxon>Bacteria division CSSED10-310</taxon>
    </lineage>
</organism>
<dbReference type="InterPro" id="IPR003594">
    <property type="entry name" value="HATPase_dom"/>
</dbReference>
<dbReference type="InterPro" id="IPR001789">
    <property type="entry name" value="Sig_transdc_resp-reg_receiver"/>
</dbReference>
<dbReference type="Pfam" id="PF07495">
    <property type="entry name" value="Y_Y_Y"/>
    <property type="match status" value="1"/>
</dbReference>
<name>A0ABV6Z0M0_UNCC1</name>
<dbReference type="InterPro" id="IPR005467">
    <property type="entry name" value="His_kinase_dom"/>
</dbReference>
<dbReference type="SUPFAM" id="SSF55073">
    <property type="entry name" value="Nucleotide cyclase"/>
    <property type="match status" value="1"/>
</dbReference>
<dbReference type="EC" id="2.7.13.3" evidence="2"/>
<dbReference type="SMART" id="SM00044">
    <property type="entry name" value="CYCc"/>
    <property type="match status" value="1"/>
</dbReference>
<feature type="domain" description="Histidine kinase" evidence="6">
    <location>
        <begin position="884"/>
        <end position="1102"/>
    </location>
</feature>
<dbReference type="Pfam" id="PF00512">
    <property type="entry name" value="HisKA"/>
    <property type="match status" value="1"/>
</dbReference>
<dbReference type="Gene3D" id="2.130.10.10">
    <property type="entry name" value="YVTN repeat-like/Quinoprotein amine dehydrogenase"/>
    <property type="match status" value="2"/>
</dbReference>
<dbReference type="InterPro" id="IPR029787">
    <property type="entry name" value="Nucleotide_cyclase"/>
</dbReference>
<comment type="caution">
    <text evidence="9">The sequence shown here is derived from an EMBL/GenBank/DDBJ whole genome shotgun (WGS) entry which is preliminary data.</text>
</comment>
<evidence type="ECO:0000256" key="2">
    <source>
        <dbReference type="ARBA" id="ARBA00012438"/>
    </source>
</evidence>
<dbReference type="InterPro" id="IPR011123">
    <property type="entry name" value="Y_Y_Y"/>
</dbReference>
<dbReference type="Pfam" id="PF02518">
    <property type="entry name" value="HATPase_c"/>
    <property type="match status" value="1"/>
</dbReference>
<evidence type="ECO:0000259" key="7">
    <source>
        <dbReference type="PROSITE" id="PS50110"/>
    </source>
</evidence>
<dbReference type="SUPFAM" id="SSF63829">
    <property type="entry name" value="Calcium-dependent phosphotriesterase"/>
    <property type="match status" value="3"/>
</dbReference>
<accession>A0ABV6Z0M0</accession>
<evidence type="ECO:0000256" key="4">
    <source>
        <dbReference type="PROSITE-ProRule" id="PRU00169"/>
    </source>
</evidence>
<dbReference type="SMART" id="SM00388">
    <property type="entry name" value="HisKA"/>
    <property type="match status" value="1"/>
</dbReference>
<dbReference type="PROSITE" id="PS50109">
    <property type="entry name" value="HIS_KIN"/>
    <property type="match status" value="1"/>
</dbReference>
<dbReference type="PRINTS" id="PR00344">
    <property type="entry name" value="BCTRLSENSOR"/>
</dbReference>
<comment type="catalytic activity">
    <reaction evidence="1">
        <text>ATP + protein L-histidine = ADP + protein N-phospho-L-histidine.</text>
        <dbReference type="EC" id="2.7.13.3"/>
    </reaction>
</comment>
<keyword evidence="3 4" id="KW-0597">Phosphoprotein</keyword>
<dbReference type="InterPro" id="IPR013783">
    <property type="entry name" value="Ig-like_fold"/>
</dbReference>
<dbReference type="Gene3D" id="1.10.287.130">
    <property type="match status" value="1"/>
</dbReference>
<dbReference type="CDD" id="cd17574">
    <property type="entry name" value="REC_OmpR"/>
    <property type="match status" value="1"/>
</dbReference>
<evidence type="ECO:0000259" key="6">
    <source>
        <dbReference type="PROSITE" id="PS50109"/>
    </source>
</evidence>
<dbReference type="PROSITE" id="PS50110">
    <property type="entry name" value="RESPONSE_REGULATORY"/>
    <property type="match status" value="1"/>
</dbReference>
<dbReference type="Gene3D" id="3.30.565.10">
    <property type="entry name" value="Histidine kinase-like ATPase, C-terminal domain"/>
    <property type="match status" value="1"/>
</dbReference>
<dbReference type="InterPro" id="IPR036097">
    <property type="entry name" value="HisK_dim/P_sf"/>
</dbReference>
<dbReference type="Gene3D" id="2.60.40.10">
    <property type="entry name" value="Immunoglobulins"/>
    <property type="match status" value="1"/>
</dbReference>
<evidence type="ECO:0000256" key="1">
    <source>
        <dbReference type="ARBA" id="ARBA00000085"/>
    </source>
</evidence>
<dbReference type="EMBL" id="JBHPBY010000250">
    <property type="protein sequence ID" value="MFC1851985.1"/>
    <property type="molecule type" value="Genomic_DNA"/>
</dbReference>
<feature type="coiled-coil region" evidence="5">
    <location>
        <begin position="844"/>
        <end position="874"/>
    </location>
</feature>
<dbReference type="InterPro" id="IPR036890">
    <property type="entry name" value="HATPase_C_sf"/>
</dbReference>
<dbReference type="Gene3D" id="3.30.70.1230">
    <property type="entry name" value="Nucleotide cyclase"/>
    <property type="match status" value="1"/>
</dbReference>
<protein>
    <recommendedName>
        <fullName evidence="2">histidine kinase</fullName>
        <ecNumber evidence="2">2.7.13.3</ecNumber>
    </recommendedName>
</protein>
<feature type="domain" description="Guanylate cyclase" evidence="8">
    <location>
        <begin position="1297"/>
        <end position="1423"/>
    </location>
</feature>
<feature type="modified residue" description="4-aspartylphosphate" evidence="4">
    <location>
        <position position="1190"/>
    </location>
</feature>
<dbReference type="SMART" id="SM00387">
    <property type="entry name" value="HATPase_c"/>
    <property type="match status" value="1"/>
</dbReference>
<dbReference type="Pfam" id="PF00211">
    <property type="entry name" value="Guanylate_cyc"/>
    <property type="match status" value="1"/>
</dbReference>
<keyword evidence="5" id="KW-0175">Coiled coil</keyword>
<gene>
    <name evidence="9" type="ORF">ACFL27_17470</name>
</gene>
<dbReference type="SMART" id="SM00448">
    <property type="entry name" value="REC"/>
    <property type="match status" value="1"/>
</dbReference>
<keyword evidence="10" id="KW-1185">Reference proteome</keyword>
<dbReference type="InterPro" id="IPR015943">
    <property type="entry name" value="WD40/YVTN_repeat-like_dom_sf"/>
</dbReference>
<dbReference type="InterPro" id="IPR011110">
    <property type="entry name" value="Reg_prop"/>
</dbReference>
<dbReference type="Pfam" id="PF07494">
    <property type="entry name" value="Reg_prop"/>
    <property type="match status" value="11"/>
</dbReference>
<dbReference type="PANTHER" id="PTHR43547:SF2">
    <property type="entry name" value="HYBRID SIGNAL TRANSDUCTION HISTIDINE KINASE C"/>
    <property type="match status" value="1"/>
</dbReference>
<sequence length="1550" mass="175870">MFFKWIKQFGQSILKWPGPLVIFLSFILLHFSQATPILFAQQYDLTFERITIDQGLSQSTVNSIIQDRKGFMWFGTDDGLNKYDGYRFTVYKNNPDNPKCISNDIIYSIYEDKEGTIWIGTNLGLNKFNPAREEFKQYRANPQDPDSLSNDIVMALTEDQAGTLWIGTDGGGLNKFDKQKETFIHYQAEPDDVHGLNHNTIRSIWIDRSGMIWIGTYGGGLNKFDPTTESFSHYTYQPEDIKSISSNIVWSICEDKAGFIWLGTKAGLNKFDPEDEAFTRYQHNPNDPGSLRHNSIYSIFEDSTDTLWVGTYGGGLERFDRDKEIFHHYLSNKYNSKSLSDNSIRSFYEDRSGVLWLGTDVGGISKTNRTGEKFYHIRNNPHDSNSLNDNVIWALYEDRDGLLWIGTNERGINTYNRKTNEFKHYFHEPGQPHSLSNNCVMSFSEDDSGTIWIGTYGGGLNKFDRERQIFTTYRHDPDNPESLISNEIRFIYHDQSDFLWLGTFNGLDKFDPQNDRFIHYQFDPNDPYSLSDNTVKTILRDRSGILWIGTLGGLNRYMPEKDNFTRYLADLSDVGSLNHNAIYSIYEDQSGVLWLGSKGGGLIKFERNQEVFTSYREIDGLPNDVIYGILEDESGNLWLSSNNGLSKFNPKTEEFKNYDVRDGLQSNEFNVNAFFKSKNGEMFFGGINGVNAFFPSQVKDNPNIPEIVITDFQLFNEHVPISPDSLLTQSITETEKIKLSYRDYVFSFEFAALEYSTPSKNQYAYIMEGFDDKWLYSGFRRFVTYTNLDPGHYVFRVKGSNNDGVWNEEGTAISITITPPPWKTWWAYVLYLFIALSLVFIYVRYKTSAQVEELKRQRKELEQERLVTERLRQVDKLKDEFLAITSHELRTPLNGIIGIAASLLDGVAGKVSDIMNSNLSMIVYSGKRLASLVNDILDVSKLKTQNLNLNLKPVKMHVITDIVLELSKPLLTGRDIILKNDVSPDLPAVVGDENRLQQIMHNLIGNALKFTDTGTITVSACEQRGYLEVSVTDTGIGIPEEDLARIFQSFEQVQSSTTREYSGTGLGLAITKQLVELHQGTIKVESVFGEGAKFTFTLPVSPDKAEVSISRKTVAKVREMDLTKSIPARIAEKDATGLYNILIVDDEPINQQVLINFLAFGNYQVTQAMDGEEALRILEGGQKFDLVLLDIMMPRMSGYEVCHRIRQKFLPGELPVIMITAKDQVSDLVSGLSSGANDYIAKPFVKDELLARIQTQLDLAKIHAIFVKFVPLEFLRTLGRERILDVQLGDQVQGTMTILFSDIRSYTSLSETMSPKENFNFLNAYLNRVGPIIRNNNGFVNQYFGDGMMALFPGKADDAVLAAIEMQKQVNHYNSTRLSRGRQLISIGIGLHTGSLMLGIIGDELRMDGSVVSDAVNSASRLEGLTKKYQAAIITSERTLKALKNPDQHHHRFLGKVQVKGKKEAVSIFEIFDADPDNIRDLKIKTKKDFETGLQDYFGKNFAKAVVSFGNILNVNADDKAAKLYLERSAKLIQKRVPYDWQGIEAIDVK</sequence>
<evidence type="ECO:0000256" key="5">
    <source>
        <dbReference type="SAM" id="Coils"/>
    </source>
</evidence>
<dbReference type="CDD" id="cd16922">
    <property type="entry name" value="HATPase_EvgS-ArcB-TorS-like"/>
    <property type="match status" value="1"/>
</dbReference>
<dbReference type="InterPro" id="IPR004358">
    <property type="entry name" value="Sig_transdc_His_kin-like_C"/>
</dbReference>
<feature type="domain" description="Response regulatory" evidence="7">
    <location>
        <begin position="1140"/>
        <end position="1257"/>
    </location>
</feature>
<dbReference type="SUPFAM" id="SSF55874">
    <property type="entry name" value="ATPase domain of HSP90 chaperone/DNA topoisomerase II/histidine kinase"/>
    <property type="match status" value="1"/>
</dbReference>
<dbReference type="CDD" id="cd07302">
    <property type="entry name" value="CHD"/>
    <property type="match status" value="1"/>
</dbReference>
<evidence type="ECO:0000259" key="8">
    <source>
        <dbReference type="PROSITE" id="PS50125"/>
    </source>
</evidence>
<dbReference type="CDD" id="cd00082">
    <property type="entry name" value="HisKA"/>
    <property type="match status" value="1"/>
</dbReference>
<dbReference type="PANTHER" id="PTHR43547">
    <property type="entry name" value="TWO-COMPONENT HISTIDINE KINASE"/>
    <property type="match status" value="1"/>
</dbReference>
<evidence type="ECO:0000313" key="9">
    <source>
        <dbReference type="EMBL" id="MFC1851985.1"/>
    </source>
</evidence>
<dbReference type="InterPro" id="IPR001054">
    <property type="entry name" value="A/G_cyclase"/>
</dbReference>
<dbReference type="Gene3D" id="3.40.50.2300">
    <property type="match status" value="1"/>
</dbReference>